<dbReference type="InterPro" id="IPR045808">
    <property type="entry name" value="Hr_FBXL5"/>
</dbReference>
<dbReference type="Gene3D" id="1.20.120.520">
    <property type="entry name" value="nmb1532 protein domain like"/>
    <property type="match status" value="1"/>
</dbReference>
<evidence type="ECO:0000313" key="2">
    <source>
        <dbReference type="Proteomes" id="UP000193427"/>
    </source>
</evidence>
<gene>
    <name evidence="1" type="ORF">A4W93_09820</name>
</gene>
<accession>A0A1W6L7H9</accession>
<dbReference type="STRING" id="946333.A4W93_09820"/>
<dbReference type="CDD" id="cd12109">
    <property type="entry name" value="Hr_FBXL5"/>
    <property type="match status" value="1"/>
</dbReference>
<dbReference type="OrthoDB" id="5654170at2"/>
<organism evidence="1 2">
    <name type="scientific">Piscinibacter gummiphilus</name>
    <dbReference type="NCBI Taxonomy" id="946333"/>
    <lineage>
        <taxon>Bacteria</taxon>
        <taxon>Pseudomonadati</taxon>
        <taxon>Pseudomonadota</taxon>
        <taxon>Betaproteobacteria</taxon>
        <taxon>Burkholderiales</taxon>
        <taxon>Sphaerotilaceae</taxon>
        <taxon>Piscinibacter</taxon>
    </lineage>
</organism>
<dbReference type="EMBL" id="CP015118">
    <property type="protein sequence ID" value="ARN20182.1"/>
    <property type="molecule type" value="Genomic_DNA"/>
</dbReference>
<keyword evidence="2" id="KW-1185">Reference proteome</keyword>
<proteinExistence type="predicted"/>
<evidence type="ECO:0000313" key="1">
    <source>
        <dbReference type="EMBL" id="ARN20182.1"/>
    </source>
</evidence>
<dbReference type="AlphaFoldDB" id="A0A1W6L7H9"/>
<sequence>MQPTLTPRPAAPNTAPRMDMYVAIHKALRGFMTETLARVGRIDVLDDDEMARCLGQLDDLLTFCEGHVKHENEFIHAAIEARQPAGSARTADDHEDHLETIGVLRNQTFALKAAVPATRFTLALRLYRHLALFVAENLHHMHLEETANNATLWALYTDEELHAIHDRLLASITPAEQMVVARWMIPALSPSERAGLMSGMRAGMPFEAFAAVLEIVRPHIDAPGWAKLMRALGLAAPVKFA</sequence>
<dbReference type="Proteomes" id="UP000193427">
    <property type="component" value="Chromosome"/>
</dbReference>
<name>A0A1W6L7H9_9BURK</name>
<reference evidence="1 2" key="1">
    <citation type="submission" date="2016-04" db="EMBL/GenBank/DDBJ databases">
        <title>Complete genome sequence of natural rubber-degrading, novel Gram-negative bacterium, Rhizobacter gummiphilus strain NS21.</title>
        <authorList>
            <person name="Tabata M."/>
            <person name="Kasai D."/>
            <person name="Fukuda M."/>
        </authorList>
    </citation>
    <scope>NUCLEOTIDE SEQUENCE [LARGE SCALE GENOMIC DNA]</scope>
    <source>
        <strain evidence="1 2">NS21</strain>
    </source>
</reference>
<dbReference type="GO" id="GO:0006879">
    <property type="term" value="P:intracellular iron ion homeostasis"/>
    <property type="evidence" value="ECO:0007669"/>
    <property type="project" value="InterPro"/>
</dbReference>
<dbReference type="KEGG" id="rgu:A4W93_09820"/>
<dbReference type="RefSeq" id="WP_085750449.1">
    <property type="nucleotide sequence ID" value="NZ_BSPR01000014.1"/>
</dbReference>
<protein>
    <submittedName>
        <fullName evidence="1">Uncharacterized protein</fullName>
    </submittedName>
</protein>